<dbReference type="CDD" id="cd02440">
    <property type="entry name" value="AdoMet_MTases"/>
    <property type="match status" value="1"/>
</dbReference>
<gene>
    <name evidence="2" type="ordered locus">MLP_12090</name>
</gene>
<keyword evidence="3" id="KW-1185">Reference proteome</keyword>
<sequence>MPSGHLLISPCLEELGEPGCRYELGRARETGSPVIRPGIHPLATPAGREALALAATQPDPDSLAAATAMRSQVAPDLAAAALTQIGLRRAARRKLGDRADQLLFTRTGLEQASRAAVASHHATRFVASGVRRVIDFGCGVGTDALALVDAGLEVIAVESDPETAAVAQANLGERAEVLLGDAVELAPELLDVAAGAFADPARRTGRGRTWRTEDLSPPWSFVESLLTADRVSGVKLGPGLPHRMIPPGVEAEWIGDHGDTVEVGLWSGTGALADGRVATLLPDHRLVVDRTMPQLPVGAVGSVIYEPHGAVIRAGGISQVGVDLGARLLDPDIAYLSADELRPTPYATSFEVLDVRPYSEQDLRKWARDQGIGTLEIKKRGLDLDPAVLRKRLKLRGSRSATVILTRTPGGAVSVVVRRVGSR</sequence>
<dbReference type="PANTHER" id="PTHR14741">
    <property type="entry name" value="S-ADENOSYLMETHIONINE-DEPENDENT METHYLTRANSFERASE RELATED"/>
    <property type="match status" value="1"/>
</dbReference>
<dbReference type="Gene3D" id="3.40.50.150">
    <property type="entry name" value="Vaccinia Virus protein VP39"/>
    <property type="match status" value="1"/>
</dbReference>
<evidence type="ECO:0000259" key="1">
    <source>
        <dbReference type="Pfam" id="PF18096"/>
    </source>
</evidence>
<dbReference type="Pfam" id="PF18096">
    <property type="entry name" value="Thump_like"/>
    <property type="match status" value="1"/>
</dbReference>
<dbReference type="STRING" id="1032480.MLP_12090"/>
<dbReference type="SUPFAM" id="SSF53335">
    <property type="entry name" value="S-adenosyl-L-methionine-dependent methyltransferases"/>
    <property type="match status" value="1"/>
</dbReference>
<dbReference type="Proteomes" id="UP000007947">
    <property type="component" value="Chromosome"/>
</dbReference>
<dbReference type="eggNOG" id="COG4122">
    <property type="taxonomic scope" value="Bacteria"/>
</dbReference>
<reference evidence="2 3" key="1">
    <citation type="submission" date="2011-05" db="EMBL/GenBank/DDBJ databases">
        <title>Whole genome sequence of Microlunatus phosphovorus NM-1.</title>
        <authorList>
            <person name="Hosoyama A."/>
            <person name="Sasaki K."/>
            <person name="Harada T."/>
            <person name="Igarashi R."/>
            <person name="Kawakoshi A."/>
            <person name="Sasagawa M."/>
            <person name="Fukada J."/>
            <person name="Nakamura S."/>
            <person name="Katano Y."/>
            <person name="Hanada S."/>
            <person name="Kamagata Y."/>
            <person name="Nakamura N."/>
            <person name="Yamazaki S."/>
            <person name="Fujita N."/>
        </authorList>
    </citation>
    <scope>NUCLEOTIDE SEQUENCE [LARGE SCALE GENOMIC DNA]</scope>
    <source>
        <strain evidence="3">ATCC 700054 / DSM 10555 / JCM 9379 / NBRC 101784 / NCIMB 13414 / VKM Ac-1990 / NM-1</strain>
    </source>
</reference>
<accession>F5XNV9</accession>
<evidence type="ECO:0000313" key="3">
    <source>
        <dbReference type="Proteomes" id="UP000007947"/>
    </source>
</evidence>
<dbReference type="RefSeq" id="WP_013862106.1">
    <property type="nucleotide sequence ID" value="NC_015635.1"/>
</dbReference>
<dbReference type="KEGG" id="mph:MLP_12090"/>
<protein>
    <recommendedName>
        <fullName evidence="1">THUMP-like domain-containing protein</fullName>
    </recommendedName>
</protein>
<dbReference type="PANTHER" id="PTHR14741:SF32">
    <property type="entry name" value="TRIMETHYLGUANOSINE SYNTHASE"/>
    <property type="match status" value="1"/>
</dbReference>
<organism evidence="2 3">
    <name type="scientific">Microlunatus phosphovorus (strain ATCC 700054 / DSM 10555 / JCM 9379 / NBRC 101784 / NCIMB 13414 / VKM Ac-1990 / NM-1)</name>
    <dbReference type="NCBI Taxonomy" id="1032480"/>
    <lineage>
        <taxon>Bacteria</taxon>
        <taxon>Bacillati</taxon>
        <taxon>Actinomycetota</taxon>
        <taxon>Actinomycetes</taxon>
        <taxon>Propionibacteriales</taxon>
        <taxon>Propionibacteriaceae</taxon>
        <taxon>Microlunatus</taxon>
    </lineage>
</organism>
<feature type="domain" description="THUMP-like" evidence="1">
    <location>
        <begin position="347"/>
        <end position="419"/>
    </location>
</feature>
<name>F5XNV9_MICPN</name>
<dbReference type="InterPro" id="IPR041497">
    <property type="entry name" value="Thump-like"/>
</dbReference>
<dbReference type="InterPro" id="IPR029063">
    <property type="entry name" value="SAM-dependent_MTases_sf"/>
</dbReference>
<proteinExistence type="predicted"/>
<dbReference type="EMBL" id="AP012204">
    <property type="protein sequence ID" value="BAK34223.1"/>
    <property type="molecule type" value="Genomic_DNA"/>
</dbReference>
<dbReference type="AlphaFoldDB" id="F5XNV9"/>
<evidence type="ECO:0000313" key="2">
    <source>
        <dbReference type="EMBL" id="BAK34223.1"/>
    </source>
</evidence>
<dbReference type="HOGENOM" id="CLU_038123_1_1_11"/>